<dbReference type="AlphaFoldDB" id="A0A4C1WRC7"/>
<evidence type="ECO:0000313" key="1">
    <source>
        <dbReference type="EMBL" id="GBP52664.1"/>
    </source>
</evidence>
<reference evidence="1 2" key="1">
    <citation type="journal article" date="2019" name="Commun. Biol.">
        <title>The bagworm genome reveals a unique fibroin gene that provides high tensile strength.</title>
        <authorList>
            <person name="Kono N."/>
            <person name="Nakamura H."/>
            <person name="Ohtoshi R."/>
            <person name="Tomita M."/>
            <person name="Numata K."/>
            <person name="Arakawa K."/>
        </authorList>
    </citation>
    <scope>NUCLEOTIDE SEQUENCE [LARGE SCALE GENOMIC DNA]</scope>
</reference>
<name>A0A4C1WRC7_EUMVA</name>
<proteinExistence type="predicted"/>
<dbReference type="Proteomes" id="UP000299102">
    <property type="component" value="Unassembled WGS sequence"/>
</dbReference>
<sequence length="98" mass="11145">MVGVIEKYRRRRSWAGKIFNRGNSGSRINSGPPLFVARPRDRKSNWTDIRTVSEIEFGDEIETWIKIESRTAIGIEGKVGIDIGDGSRHKRDREKSGS</sequence>
<accession>A0A4C1WRC7</accession>
<keyword evidence="2" id="KW-1185">Reference proteome</keyword>
<dbReference type="EMBL" id="BGZK01000607">
    <property type="protein sequence ID" value="GBP52664.1"/>
    <property type="molecule type" value="Genomic_DNA"/>
</dbReference>
<comment type="caution">
    <text evidence="1">The sequence shown here is derived from an EMBL/GenBank/DDBJ whole genome shotgun (WGS) entry which is preliminary data.</text>
</comment>
<gene>
    <name evidence="1" type="ORF">EVAR_103099_1</name>
</gene>
<evidence type="ECO:0000313" key="2">
    <source>
        <dbReference type="Proteomes" id="UP000299102"/>
    </source>
</evidence>
<protein>
    <submittedName>
        <fullName evidence="1">Uncharacterized protein</fullName>
    </submittedName>
</protein>
<organism evidence="1 2">
    <name type="scientific">Eumeta variegata</name>
    <name type="common">Bagworm moth</name>
    <name type="synonym">Eumeta japonica</name>
    <dbReference type="NCBI Taxonomy" id="151549"/>
    <lineage>
        <taxon>Eukaryota</taxon>
        <taxon>Metazoa</taxon>
        <taxon>Ecdysozoa</taxon>
        <taxon>Arthropoda</taxon>
        <taxon>Hexapoda</taxon>
        <taxon>Insecta</taxon>
        <taxon>Pterygota</taxon>
        <taxon>Neoptera</taxon>
        <taxon>Endopterygota</taxon>
        <taxon>Lepidoptera</taxon>
        <taxon>Glossata</taxon>
        <taxon>Ditrysia</taxon>
        <taxon>Tineoidea</taxon>
        <taxon>Psychidae</taxon>
        <taxon>Oiketicinae</taxon>
        <taxon>Eumeta</taxon>
    </lineage>
</organism>